<evidence type="ECO:0000313" key="2">
    <source>
        <dbReference type="Proteomes" id="UP000069241"/>
    </source>
</evidence>
<protein>
    <submittedName>
        <fullName evidence="1">Uncharacterized protein</fullName>
    </submittedName>
</protein>
<keyword evidence="2" id="KW-1185">Reference proteome</keyword>
<dbReference type="Proteomes" id="UP000069241">
    <property type="component" value="Chromosome"/>
</dbReference>
<dbReference type="STRING" id="44742.AXF13_12560"/>
<organism evidence="1 2">
    <name type="scientific">Desulfovibrio fairfieldensis</name>
    <dbReference type="NCBI Taxonomy" id="44742"/>
    <lineage>
        <taxon>Bacteria</taxon>
        <taxon>Pseudomonadati</taxon>
        <taxon>Thermodesulfobacteriota</taxon>
        <taxon>Desulfovibrionia</taxon>
        <taxon>Desulfovibrionales</taxon>
        <taxon>Desulfovibrionaceae</taxon>
        <taxon>Desulfovibrio</taxon>
    </lineage>
</organism>
<dbReference type="KEGG" id="dfi:AXF13_12560"/>
<accession>A0A109W4S3</accession>
<dbReference type="RefSeq" id="WP_062253728.1">
    <property type="nucleotide sequence ID" value="NZ_CP014229.1"/>
</dbReference>
<dbReference type="AlphaFoldDB" id="A0A109W4S3"/>
<proteinExistence type="predicted"/>
<name>A0A109W4S3_9BACT</name>
<gene>
    <name evidence="1" type="ORF">AXF13_12560</name>
</gene>
<reference evidence="2" key="1">
    <citation type="submission" date="2016-02" db="EMBL/GenBank/DDBJ databases">
        <authorList>
            <person name="Holder M.E."/>
            <person name="Ajami N.J."/>
            <person name="Petrosino J.F."/>
        </authorList>
    </citation>
    <scope>NUCLEOTIDE SEQUENCE [LARGE SCALE GENOMIC DNA]</scope>
    <source>
        <strain evidence="2">CCUG 45958</strain>
    </source>
</reference>
<sequence>MSDQNAAEALAGLIQWLRERHDRIMAVEAEALRLLEAGDTPGHNAKMREKAELLAALGEDAKPLLAGLPGELRFNLALALERFSGSARNALGLNSVFYMSALLYPEDHKQGEPDDLTVCIDRMEREGENFS</sequence>
<evidence type="ECO:0000313" key="1">
    <source>
        <dbReference type="EMBL" id="AMD90888.1"/>
    </source>
</evidence>
<dbReference type="EMBL" id="CP014229">
    <property type="protein sequence ID" value="AMD90888.1"/>
    <property type="molecule type" value="Genomic_DNA"/>
</dbReference>